<feature type="domain" description="Lumazine-binding" evidence="11">
    <location>
        <begin position="100"/>
        <end position="200"/>
    </location>
</feature>
<evidence type="ECO:0000256" key="4">
    <source>
        <dbReference type="ARBA" id="ARBA00012827"/>
    </source>
</evidence>
<comment type="pathway">
    <text evidence="3">Cofactor biosynthesis; riboflavin biosynthesis; riboflavin from 2-hydroxy-3-oxobutyl phosphate and 5-amino-6-(D-ribitylamino)uracil: step 2/2.</text>
</comment>
<dbReference type="InterPro" id="IPR017938">
    <property type="entry name" value="Riboflavin_synthase-like_b-brl"/>
</dbReference>
<keyword evidence="7 12" id="KW-0808">Transferase</keyword>
<dbReference type="CDD" id="cd00402">
    <property type="entry name" value="Riboflavin_synthase_like"/>
    <property type="match status" value="1"/>
</dbReference>
<evidence type="ECO:0000256" key="2">
    <source>
        <dbReference type="ARBA" id="ARBA00002803"/>
    </source>
</evidence>
<keyword evidence="6" id="KW-0686">Riboflavin biosynthesis</keyword>
<feature type="repeat" description="Lumazine-binding" evidence="10">
    <location>
        <begin position="1"/>
        <end position="99"/>
    </location>
</feature>
<evidence type="ECO:0000256" key="5">
    <source>
        <dbReference type="ARBA" id="ARBA00013950"/>
    </source>
</evidence>
<feature type="repeat" description="Lumazine-binding" evidence="10">
    <location>
        <begin position="100"/>
        <end position="200"/>
    </location>
</feature>
<name>A0ABM8U1Z0_9BURK</name>
<organism evidence="12 13">
    <name type="scientific">Paraburkholderia gardini</name>
    <dbReference type="NCBI Taxonomy" id="2823469"/>
    <lineage>
        <taxon>Bacteria</taxon>
        <taxon>Pseudomonadati</taxon>
        <taxon>Pseudomonadota</taxon>
        <taxon>Betaproteobacteria</taxon>
        <taxon>Burkholderiales</taxon>
        <taxon>Burkholderiaceae</taxon>
        <taxon>Paraburkholderia</taxon>
    </lineage>
</organism>
<evidence type="ECO:0000256" key="3">
    <source>
        <dbReference type="ARBA" id="ARBA00004887"/>
    </source>
</evidence>
<protein>
    <recommendedName>
        <fullName evidence="5 9">Riboflavin synthase</fullName>
        <ecNumber evidence="4 9">2.5.1.9</ecNumber>
    </recommendedName>
</protein>
<dbReference type="Pfam" id="PF00677">
    <property type="entry name" value="Lum_binding"/>
    <property type="match status" value="2"/>
</dbReference>
<evidence type="ECO:0000313" key="12">
    <source>
        <dbReference type="EMBL" id="CAG4894700.1"/>
    </source>
</evidence>
<evidence type="ECO:0000256" key="6">
    <source>
        <dbReference type="ARBA" id="ARBA00022619"/>
    </source>
</evidence>
<dbReference type="NCBIfam" id="NF006767">
    <property type="entry name" value="PRK09289.1"/>
    <property type="match status" value="1"/>
</dbReference>
<evidence type="ECO:0000256" key="1">
    <source>
        <dbReference type="ARBA" id="ARBA00000968"/>
    </source>
</evidence>
<dbReference type="InterPro" id="IPR023366">
    <property type="entry name" value="ATP_synth_asu-like_sf"/>
</dbReference>
<evidence type="ECO:0000259" key="11">
    <source>
        <dbReference type="PROSITE" id="PS51177"/>
    </source>
</evidence>
<evidence type="ECO:0000313" key="13">
    <source>
        <dbReference type="Proteomes" id="UP000789752"/>
    </source>
</evidence>
<dbReference type="GO" id="GO:0004746">
    <property type="term" value="F:riboflavin synthase activity"/>
    <property type="evidence" value="ECO:0007669"/>
    <property type="project" value="UniProtKB-EC"/>
</dbReference>
<evidence type="ECO:0000256" key="8">
    <source>
        <dbReference type="ARBA" id="ARBA00022737"/>
    </source>
</evidence>
<dbReference type="PANTHER" id="PTHR21098">
    <property type="entry name" value="RIBOFLAVIN SYNTHASE ALPHA CHAIN"/>
    <property type="match status" value="1"/>
</dbReference>
<gene>
    <name evidence="12" type="primary">ribE</name>
    <name evidence="12" type="ORF">R54767_01794</name>
</gene>
<dbReference type="EMBL" id="CAJQYY010000008">
    <property type="protein sequence ID" value="CAG4894700.1"/>
    <property type="molecule type" value="Genomic_DNA"/>
</dbReference>
<dbReference type="Gene3D" id="2.40.30.20">
    <property type="match status" value="2"/>
</dbReference>
<dbReference type="PIRSF" id="PIRSF000498">
    <property type="entry name" value="Riboflavin_syn_A"/>
    <property type="match status" value="1"/>
</dbReference>
<dbReference type="PANTHER" id="PTHR21098:SF12">
    <property type="entry name" value="RIBOFLAVIN SYNTHASE"/>
    <property type="match status" value="1"/>
</dbReference>
<dbReference type="Proteomes" id="UP000789752">
    <property type="component" value="Unassembled WGS sequence"/>
</dbReference>
<feature type="domain" description="Lumazine-binding" evidence="11">
    <location>
        <begin position="1"/>
        <end position="99"/>
    </location>
</feature>
<dbReference type="RefSeq" id="WP_228977133.1">
    <property type="nucleotide sequence ID" value="NZ_CAJQYY010000008.1"/>
</dbReference>
<dbReference type="InterPro" id="IPR026017">
    <property type="entry name" value="Lumazine-bd_dom"/>
</dbReference>
<keyword evidence="13" id="KW-1185">Reference proteome</keyword>
<dbReference type="NCBIfam" id="TIGR00187">
    <property type="entry name" value="ribE"/>
    <property type="match status" value="1"/>
</dbReference>
<evidence type="ECO:0000256" key="9">
    <source>
        <dbReference type="NCBIfam" id="TIGR00187"/>
    </source>
</evidence>
<sequence>MFTGIVAAVGRIESVKPLGNDGDAGVRLNIEAGALDLDDVQLGDSITVQGACMTVVVKTTHSFEVDVSRESLNCTAGLGEPGEVNLEKALRAHDRLGGHIVSGHVDGLGTVTHFAPVGESHELRVLAPRDIGRYLAFKGSITVNGVSLTVNSVKDRDDGCEFSINLIPHTVEVTTLKNLRAGSKVNLEIDLIARYTERILSSASPIARS</sequence>
<comment type="function">
    <text evidence="2">Catalyzes the dismutation of two molecules of 6,7-dimethyl-8-ribityllumazine, resulting in the formation of riboflavin and 5-amino-6-(D-ribitylamino)uracil.</text>
</comment>
<dbReference type="EC" id="2.5.1.9" evidence="4 9"/>
<evidence type="ECO:0000256" key="7">
    <source>
        <dbReference type="ARBA" id="ARBA00022679"/>
    </source>
</evidence>
<evidence type="ECO:0000256" key="10">
    <source>
        <dbReference type="PROSITE-ProRule" id="PRU00524"/>
    </source>
</evidence>
<comment type="caution">
    <text evidence="12">The sequence shown here is derived from an EMBL/GenBank/DDBJ whole genome shotgun (WGS) entry which is preliminary data.</text>
</comment>
<dbReference type="InterPro" id="IPR001783">
    <property type="entry name" value="Lumazine-bd"/>
</dbReference>
<dbReference type="SUPFAM" id="SSF63380">
    <property type="entry name" value="Riboflavin synthase domain-like"/>
    <property type="match status" value="2"/>
</dbReference>
<dbReference type="PROSITE" id="PS51177">
    <property type="entry name" value="LUMAZINE_BIND"/>
    <property type="match status" value="2"/>
</dbReference>
<comment type="catalytic activity">
    <reaction evidence="1">
        <text>2 6,7-dimethyl-8-(1-D-ribityl)lumazine + H(+) = 5-amino-6-(D-ribitylamino)uracil + riboflavin</text>
        <dbReference type="Rhea" id="RHEA:20772"/>
        <dbReference type="ChEBI" id="CHEBI:15378"/>
        <dbReference type="ChEBI" id="CHEBI:15934"/>
        <dbReference type="ChEBI" id="CHEBI:57986"/>
        <dbReference type="ChEBI" id="CHEBI:58201"/>
        <dbReference type="EC" id="2.5.1.9"/>
    </reaction>
</comment>
<proteinExistence type="predicted"/>
<reference evidence="12 13" key="1">
    <citation type="submission" date="2021-04" db="EMBL/GenBank/DDBJ databases">
        <authorList>
            <person name="Vanwijnsberghe S."/>
        </authorList>
    </citation>
    <scope>NUCLEOTIDE SEQUENCE [LARGE SCALE GENOMIC DNA]</scope>
    <source>
        <strain evidence="12 13">LMG 32171</strain>
    </source>
</reference>
<accession>A0ABM8U1Z0</accession>
<keyword evidence="8" id="KW-0677">Repeat</keyword>